<dbReference type="EMBL" id="FNUS01000004">
    <property type="protein sequence ID" value="SEG26940.1"/>
    <property type="molecule type" value="Genomic_DNA"/>
</dbReference>
<evidence type="ECO:0000313" key="2">
    <source>
        <dbReference type="Proteomes" id="UP000236738"/>
    </source>
</evidence>
<name>A0A1H5YSZ8_9FLAO</name>
<protein>
    <submittedName>
        <fullName evidence="1">Uncharacterized protein</fullName>
    </submittedName>
</protein>
<dbReference type="RefSeq" id="WP_103913801.1">
    <property type="nucleotide sequence ID" value="NZ_FNUS01000004.1"/>
</dbReference>
<keyword evidence="2" id="KW-1185">Reference proteome</keyword>
<dbReference type="Proteomes" id="UP000236738">
    <property type="component" value="Unassembled WGS sequence"/>
</dbReference>
<evidence type="ECO:0000313" key="1">
    <source>
        <dbReference type="EMBL" id="SEG26940.1"/>
    </source>
</evidence>
<dbReference type="AlphaFoldDB" id="A0A1H5YSZ8"/>
<dbReference type="OrthoDB" id="2087554at2"/>
<proteinExistence type="predicted"/>
<reference evidence="2" key="1">
    <citation type="submission" date="2016-10" db="EMBL/GenBank/DDBJ databases">
        <authorList>
            <person name="Varghese N."/>
            <person name="Submissions S."/>
        </authorList>
    </citation>
    <scope>NUCLEOTIDE SEQUENCE [LARGE SCALE GENOMIC DNA]</scope>
    <source>
        <strain evidence="2">DSM 21580</strain>
    </source>
</reference>
<accession>A0A1H5YSZ8</accession>
<sequence length="168" mass="19430">MLRFQFFPRSQGITKEIQNIISCFDLEYQNIKSPEFNLSSNDVLEIVRPHLEKINFTCETGKTAAKKISVPVLFGYDNKIDKSFNADAVSSDGKIVIEIEAGRATENNQFLKDVFQACMMFEVEYLVIVVRNVYRKHKDFEIIHTFLETLYISNRLHLPLKGILLIGY</sequence>
<organism evidence="1 2">
    <name type="scientific">Halpernia humi</name>
    <dbReference type="NCBI Taxonomy" id="493375"/>
    <lineage>
        <taxon>Bacteria</taxon>
        <taxon>Pseudomonadati</taxon>
        <taxon>Bacteroidota</taxon>
        <taxon>Flavobacteriia</taxon>
        <taxon>Flavobacteriales</taxon>
        <taxon>Weeksellaceae</taxon>
        <taxon>Chryseobacterium group</taxon>
        <taxon>Halpernia</taxon>
    </lineage>
</organism>
<gene>
    <name evidence="1" type="ORF">SAMN05421847_1841</name>
</gene>